<proteinExistence type="predicted"/>
<accession>A0A5C3KXM2</accession>
<dbReference type="Proteomes" id="UP000307440">
    <property type="component" value="Unassembled WGS sequence"/>
</dbReference>
<reference evidence="2 3" key="1">
    <citation type="journal article" date="2019" name="Nat. Ecol. Evol.">
        <title>Megaphylogeny resolves global patterns of mushroom evolution.</title>
        <authorList>
            <person name="Varga T."/>
            <person name="Krizsan K."/>
            <person name="Foldi C."/>
            <person name="Dima B."/>
            <person name="Sanchez-Garcia M."/>
            <person name="Sanchez-Ramirez S."/>
            <person name="Szollosi G.J."/>
            <person name="Szarkandi J.G."/>
            <person name="Papp V."/>
            <person name="Albert L."/>
            <person name="Andreopoulos W."/>
            <person name="Angelini C."/>
            <person name="Antonin V."/>
            <person name="Barry K.W."/>
            <person name="Bougher N.L."/>
            <person name="Buchanan P."/>
            <person name="Buyck B."/>
            <person name="Bense V."/>
            <person name="Catcheside P."/>
            <person name="Chovatia M."/>
            <person name="Cooper J."/>
            <person name="Damon W."/>
            <person name="Desjardin D."/>
            <person name="Finy P."/>
            <person name="Geml J."/>
            <person name="Haridas S."/>
            <person name="Hughes K."/>
            <person name="Justo A."/>
            <person name="Karasinski D."/>
            <person name="Kautmanova I."/>
            <person name="Kiss B."/>
            <person name="Kocsube S."/>
            <person name="Kotiranta H."/>
            <person name="LaButti K.M."/>
            <person name="Lechner B.E."/>
            <person name="Liimatainen K."/>
            <person name="Lipzen A."/>
            <person name="Lukacs Z."/>
            <person name="Mihaltcheva S."/>
            <person name="Morgado L.N."/>
            <person name="Niskanen T."/>
            <person name="Noordeloos M.E."/>
            <person name="Ohm R.A."/>
            <person name="Ortiz-Santana B."/>
            <person name="Ovrebo C."/>
            <person name="Racz N."/>
            <person name="Riley R."/>
            <person name="Savchenko A."/>
            <person name="Shiryaev A."/>
            <person name="Soop K."/>
            <person name="Spirin V."/>
            <person name="Szebenyi C."/>
            <person name="Tomsovsky M."/>
            <person name="Tulloss R.E."/>
            <person name="Uehling J."/>
            <person name="Grigoriev I.V."/>
            <person name="Vagvolgyi C."/>
            <person name="Papp T."/>
            <person name="Martin F.M."/>
            <person name="Miettinen O."/>
            <person name="Hibbett D.S."/>
            <person name="Nagy L.G."/>
        </authorList>
    </citation>
    <scope>NUCLEOTIDE SEQUENCE [LARGE SCALE GENOMIC DNA]</scope>
    <source>
        <strain evidence="2 3">CBS 121175</strain>
    </source>
</reference>
<keyword evidence="3" id="KW-1185">Reference proteome</keyword>
<organism evidence="2 3">
    <name type="scientific">Coprinopsis marcescibilis</name>
    <name type="common">Agaric fungus</name>
    <name type="synonym">Psathyrella marcescibilis</name>
    <dbReference type="NCBI Taxonomy" id="230819"/>
    <lineage>
        <taxon>Eukaryota</taxon>
        <taxon>Fungi</taxon>
        <taxon>Dikarya</taxon>
        <taxon>Basidiomycota</taxon>
        <taxon>Agaricomycotina</taxon>
        <taxon>Agaricomycetes</taxon>
        <taxon>Agaricomycetidae</taxon>
        <taxon>Agaricales</taxon>
        <taxon>Agaricineae</taxon>
        <taxon>Psathyrellaceae</taxon>
        <taxon>Coprinopsis</taxon>
    </lineage>
</organism>
<sequence>MAPARLPLKHLEKLVSFMVRKHIRLAPDYWAVDDTTPALPRLQKEFIKDCAFYAREAIENLQVNEYLMQVFLRFFAFFQVADGSLYAALTFCPLKVLIVYLNRAYFEQEMIQPDPSWRVMLSCSWAQWDELMKPLRQKLLDNPPRNIPPQPSTAESADSDNQDTDSGVSNSGDNDAVIAAATTIAVLPPSPLVHRSLSA</sequence>
<evidence type="ECO:0000313" key="2">
    <source>
        <dbReference type="EMBL" id="TFK20688.1"/>
    </source>
</evidence>
<dbReference type="EMBL" id="ML210291">
    <property type="protein sequence ID" value="TFK20688.1"/>
    <property type="molecule type" value="Genomic_DNA"/>
</dbReference>
<evidence type="ECO:0000256" key="1">
    <source>
        <dbReference type="SAM" id="MobiDB-lite"/>
    </source>
</evidence>
<name>A0A5C3KXM2_COPMA</name>
<feature type="region of interest" description="Disordered" evidence="1">
    <location>
        <begin position="139"/>
        <end position="173"/>
    </location>
</feature>
<protein>
    <submittedName>
        <fullName evidence="2">Uncharacterized protein</fullName>
    </submittedName>
</protein>
<gene>
    <name evidence="2" type="ORF">FA15DRAFT_707875</name>
</gene>
<dbReference type="AlphaFoldDB" id="A0A5C3KXM2"/>
<feature type="compositionally biased region" description="Polar residues" evidence="1">
    <location>
        <begin position="164"/>
        <end position="173"/>
    </location>
</feature>
<evidence type="ECO:0000313" key="3">
    <source>
        <dbReference type="Proteomes" id="UP000307440"/>
    </source>
</evidence>